<gene>
    <name evidence="4" type="ORF">GCM10009741_01290</name>
</gene>
<feature type="domain" description="N-acetyltransferase" evidence="3">
    <location>
        <begin position="193"/>
        <end position="329"/>
    </location>
</feature>
<evidence type="ECO:0000256" key="2">
    <source>
        <dbReference type="ARBA" id="ARBA00023315"/>
    </source>
</evidence>
<evidence type="ECO:0000313" key="4">
    <source>
        <dbReference type="EMBL" id="GAA1508341.1"/>
    </source>
</evidence>
<proteinExistence type="predicted"/>
<dbReference type="PROSITE" id="PS51186">
    <property type="entry name" value="GNAT"/>
    <property type="match status" value="2"/>
</dbReference>
<dbReference type="Gene3D" id="3.40.630.30">
    <property type="match status" value="1"/>
</dbReference>
<reference evidence="4 5" key="1">
    <citation type="journal article" date="2019" name="Int. J. Syst. Evol. Microbiol.">
        <title>The Global Catalogue of Microorganisms (GCM) 10K type strain sequencing project: providing services to taxonomists for standard genome sequencing and annotation.</title>
        <authorList>
            <consortium name="The Broad Institute Genomics Platform"/>
            <consortium name="The Broad Institute Genome Sequencing Center for Infectious Disease"/>
            <person name="Wu L."/>
            <person name="Ma J."/>
        </authorList>
    </citation>
    <scope>NUCLEOTIDE SEQUENCE [LARGE SCALE GENOMIC DNA]</scope>
    <source>
        <strain evidence="4 5">JCM 14303</strain>
    </source>
</reference>
<dbReference type="InterPro" id="IPR000182">
    <property type="entry name" value="GNAT_dom"/>
</dbReference>
<dbReference type="PANTHER" id="PTHR43877">
    <property type="entry name" value="AMINOALKYLPHOSPHONATE N-ACETYLTRANSFERASE-RELATED-RELATED"/>
    <property type="match status" value="1"/>
</dbReference>
<dbReference type="InterPro" id="IPR016181">
    <property type="entry name" value="Acyl_CoA_acyltransferase"/>
</dbReference>
<keyword evidence="1" id="KW-0808">Transferase</keyword>
<evidence type="ECO:0000259" key="3">
    <source>
        <dbReference type="PROSITE" id="PS51186"/>
    </source>
</evidence>
<evidence type="ECO:0000313" key="5">
    <source>
        <dbReference type="Proteomes" id="UP001500363"/>
    </source>
</evidence>
<keyword evidence="5" id="KW-1185">Reference proteome</keyword>
<dbReference type="EMBL" id="BAAANC010000001">
    <property type="protein sequence ID" value="GAA1508341.1"/>
    <property type="molecule type" value="Genomic_DNA"/>
</dbReference>
<accession>A0ABN1ZZU1</accession>
<keyword evidence="2" id="KW-0012">Acyltransferase</keyword>
<dbReference type="RefSeq" id="WP_344167606.1">
    <property type="nucleotide sequence ID" value="NZ_BAAANC010000001.1"/>
</dbReference>
<organism evidence="4 5">
    <name type="scientific">Kribbella lupini</name>
    <dbReference type="NCBI Taxonomy" id="291602"/>
    <lineage>
        <taxon>Bacteria</taxon>
        <taxon>Bacillati</taxon>
        <taxon>Actinomycetota</taxon>
        <taxon>Actinomycetes</taxon>
        <taxon>Propionibacteriales</taxon>
        <taxon>Kribbellaceae</taxon>
        <taxon>Kribbella</taxon>
    </lineage>
</organism>
<evidence type="ECO:0000256" key="1">
    <source>
        <dbReference type="ARBA" id="ARBA00022679"/>
    </source>
</evidence>
<name>A0ABN1ZZU1_9ACTN</name>
<protein>
    <submittedName>
        <fullName evidence="4">GNAT family N-acetyltransferase</fullName>
    </submittedName>
</protein>
<sequence>MQIVEVDGHDPVVFEKFFKVRDDVRRAEQEFPVGLGQEETRAMFTADDPDERSNGLGLVDGGTWLGMAWLDWWLTENTHIVDVEIAVDPRFRRRGVATRLLDEVKARVRADGRTLLTTSVIGDPDTGAGSGTAFAQARGFVRKHTELHQVIELPMDAAVVDALEREVPGYKLLQWRDHTPQEWLADFADAYTVMSRDVPHGERTVEIQQWTPERLLAREAQRIERGRFTHTTVAVDTDGRLAAYTQMGGNRESPERLYQYDTFVRPEHRGHGLGIAVKIPNLRSLQAELEHPAVLHTWNAPENAPMIAVNQKLGFRASDQRVALELELS</sequence>
<dbReference type="InterPro" id="IPR050832">
    <property type="entry name" value="Bact_Acetyltransf"/>
</dbReference>
<dbReference type="CDD" id="cd04301">
    <property type="entry name" value="NAT_SF"/>
    <property type="match status" value="2"/>
</dbReference>
<dbReference type="Proteomes" id="UP001500363">
    <property type="component" value="Unassembled WGS sequence"/>
</dbReference>
<feature type="domain" description="N-acetyltransferase" evidence="3">
    <location>
        <begin position="12"/>
        <end position="166"/>
    </location>
</feature>
<dbReference type="SUPFAM" id="SSF55729">
    <property type="entry name" value="Acyl-CoA N-acyltransferases (Nat)"/>
    <property type="match status" value="2"/>
</dbReference>
<comment type="caution">
    <text evidence="4">The sequence shown here is derived from an EMBL/GenBank/DDBJ whole genome shotgun (WGS) entry which is preliminary data.</text>
</comment>
<dbReference type="Pfam" id="PF00583">
    <property type="entry name" value="Acetyltransf_1"/>
    <property type="match status" value="2"/>
</dbReference>